<feature type="region of interest" description="Disordered" evidence="4">
    <location>
        <begin position="257"/>
        <end position="278"/>
    </location>
</feature>
<dbReference type="SUPFAM" id="SSF48452">
    <property type="entry name" value="TPR-like"/>
    <property type="match status" value="1"/>
</dbReference>
<proteinExistence type="predicted"/>
<dbReference type="SUPFAM" id="SSF46894">
    <property type="entry name" value="C-terminal effector domain of the bipartite response regulators"/>
    <property type="match status" value="1"/>
</dbReference>
<evidence type="ECO:0000313" key="7">
    <source>
        <dbReference type="Proteomes" id="UP000766698"/>
    </source>
</evidence>
<name>A0ABR6EPX4_9ACTN</name>
<evidence type="ECO:0000259" key="5">
    <source>
        <dbReference type="SMART" id="SM01043"/>
    </source>
</evidence>
<keyword evidence="1" id="KW-0902">Two-component regulatory system</keyword>
<dbReference type="Gene3D" id="1.25.40.10">
    <property type="entry name" value="Tetratricopeptide repeat domain"/>
    <property type="match status" value="1"/>
</dbReference>
<dbReference type="InterPro" id="IPR005158">
    <property type="entry name" value="BTAD"/>
</dbReference>
<reference evidence="7" key="1">
    <citation type="journal article" date="2020" name="Syst. Appl. Microbiol.">
        <title>Streptomyces alkaliterrae sp. nov., isolated from an alkaline soil, and emended descriptions of Streptomyces alkaliphilus, Streptomyces calidiresistens and Streptomyces durbertensis.</title>
        <authorList>
            <person name="Swiecimska M."/>
            <person name="Golinska P."/>
            <person name="Nouioui I."/>
            <person name="Wypij M."/>
            <person name="Rai M."/>
            <person name="Sangal V."/>
            <person name="Goodfellow M."/>
        </authorList>
    </citation>
    <scope>NUCLEOTIDE SEQUENCE [LARGE SCALE GENOMIC DNA]</scope>
    <source>
        <strain evidence="7">DSM 104538</strain>
    </source>
</reference>
<evidence type="ECO:0000256" key="4">
    <source>
        <dbReference type="SAM" id="MobiDB-lite"/>
    </source>
</evidence>
<evidence type="ECO:0000256" key="2">
    <source>
        <dbReference type="ARBA" id="ARBA00023015"/>
    </source>
</evidence>
<dbReference type="CDD" id="cd15831">
    <property type="entry name" value="BTAD"/>
    <property type="match status" value="1"/>
</dbReference>
<keyword evidence="7" id="KW-1185">Reference proteome</keyword>
<evidence type="ECO:0000313" key="6">
    <source>
        <dbReference type="EMBL" id="MBB1247198.1"/>
    </source>
</evidence>
<dbReference type="EMBL" id="WMLF01000834">
    <property type="protein sequence ID" value="MBB1247198.1"/>
    <property type="molecule type" value="Genomic_DNA"/>
</dbReference>
<organism evidence="6 7">
    <name type="scientific">Streptomyces durbertensis</name>
    <dbReference type="NCBI Taxonomy" id="2448886"/>
    <lineage>
        <taxon>Bacteria</taxon>
        <taxon>Bacillati</taxon>
        <taxon>Actinomycetota</taxon>
        <taxon>Actinomycetes</taxon>
        <taxon>Kitasatosporales</taxon>
        <taxon>Streptomycetaceae</taxon>
        <taxon>Streptomyces</taxon>
    </lineage>
</organism>
<dbReference type="Gene3D" id="1.10.10.10">
    <property type="entry name" value="Winged helix-like DNA-binding domain superfamily/Winged helix DNA-binding domain"/>
    <property type="match status" value="1"/>
</dbReference>
<dbReference type="Proteomes" id="UP000766698">
    <property type="component" value="Unassembled WGS sequence"/>
</dbReference>
<gene>
    <name evidence="6" type="ORF">GL263_27160</name>
</gene>
<dbReference type="Pfam" id="PF03704">
    <property type="entry name" value="BTAD"/>
    <property type="match status" value="1"/>
</dbReference>
<dbReference type="RefSeq" id="WP_182858380.1">
    <property type="nucleotide sequence ID" value="NZ_WMLF01000834.1"/>
</dbReference>
<evidence type="ECO:0000256" key="1">
    <source>
        <dbReference type="ARBA" id="ARBA00023012"/>
    </source>
</evidence>
<accession>A0ABR6EPX4</accession>
<comment type="caution">
    <text evidence="6">The sequence shown here is derived from an EMBL/GenBank/DDBJ whole genome shotgun (WGS) entry which is preliminary data.</text>
</comment>
<evidence type="ECO:0000256" key="3">
    <source>
        <dbReference type="ARBA" id="ARBA00023163"/>
    </source>
</evidence>
<dbReference type="PANTHER" id="PTHR35807">
    <property type="entry name" value="TRANSCRIPTIONAL REGULATOR REDD-RELATED"/>
    <property type="match status" value="1"/>
</dbReference>
<dbReference type="PANTHER" id="PTHR35807:SF1">
    <property type="entry name" value="TRANSCRIPTIONAL REGULATOR REDD"/>
    <property type="match status" value="1"/>
</dbReference>
<sequence>MKFGVLGPLAMTEEDTPEVCRLPPGPMTRQLLGLLLLNAGCQVSLDSCVEELWGDKPPRSAVQSVHTRIFQIRRAIAACPTIGGRDAAKQLLVTHHHGYSLHIRPGSLDLHVLKHHLTRAREARLADDDPTVSTALRAALALWRGPTLADVDAGAHIQARRVGLEDLRMTLLEQRLDAELRLGLHHELLAELGMLAARHPVHENIHAQYMLALHRSGRSVQALDIYRAVRATLLEELGMEPSTRLRQLQRAILADSTDLEPAHHPAARPPADSLTLVP</sequence>
<keyword evidence="3" id="KW-0804">Transcription</keyword>
<dbReference type="InterPro" id="IPR011990">
    <property type="entry name" value="TPR-like_helical_dom_sf"/>
</dbReference>
<dbReference type="SMART" id="SM01043">
    <property type="entry name" value="BTAD"/>
    <property type="match status" value="1"/>
</dbReference>
<dbReference type="InterPro" id="IPR016032">
    <property type="entry name" value="Sig_transdc_resp-reg_C-effctor"/>
</dbReference>
<feature type="domain" description="Bacterial transcriptional activator" evidence="5">
    <location>
        <begin position="108"/>
        <end position="253"/>
    </location>
</feature>
<dbReference type="InterPro" id="IPR051677">
    <property type="entry name" value="AfsR-DnrI-RedD_regulator"/>
</dbReference>
<keyword evidence="2" id="KW-0805">Transcription regulation</keyword>
<dbReference type="InterPro" id="IPR036388">
    <property type="entry name" value="WH-like_DNA-bd_sf"/>
</dbReference>
<protein>
    <submittedName>
        <fullName evidence="6">AfsR/SARP family transcriptional regulator</fullName>
    </submittedName>
</protein>